<dbReference type="Proteomes" id="UP000319931">
    <property type="component" value="Unassembled WGS sequence"/>
</dbReference>
<name>A0A502FYL6_9SPHN</name>
<dbReference type="AlphaFoldDB" id="A0A502FYL6"/>
<dbReference type="Gene3D" id="2.40.180.10">
    <property type="entry name" value="Catalase core domain"/>
    <property type="match status" value="1"/>
</dbReference>
<dbReference type="PANTHER" id="PTHR36195">
    <property type="entry name" value="DOMAIN PROTEIN, PUTATIVE (AFU_ORTHOLOGUE AFUA_5G01990)-RELATED-RELATED"/>
    <property type="match status" value="1"/>
</dbReference>
<gene>
    <name evidence="1" type="ORF">EAH76_06690</name>
</gene>
<proteinExistence type="predicted"/>
<dbReference type="SUPFAM" id="SSF56634">
    <property type="entry name" value="Heme-dependent catalase-like"/>
    <property type="match status" value="1"/>
</dbReference>
<dbReference type="GO" id="GO:0020037">
    <property type="term" value="F:heme binding"/>
    <property type="evidence" value="ECO:0007669"/>
    <property type="project" value="InterPro"/>
</dbReference>
<dbReference type="OrthoDB" id="9765610at2"/>
<keyword evidence="2" id="KW-1185">Reference proteome</keyword>
<dbReference type="RefSeq" id="WP_140849377.1">
    <property type="nucleotide sequence ID" value="NZ_RCZC01000002.1"/>
</dbReference>
<reference evidence="1 2" key="1">
    <citation type="journal article" date="2019" name="Environ. Microbiol.">
        <title>Species interactions and distinct microbial communities in high Arctic permafrost affected cryosols are associated with the CH4 and CO2 gas fluxes.</title>
        <authorList>
            <person name="Altshuler I."/>
            <person name="Hamel J."/>
            <person name="Turney S."/>
            <person name="Magnuson E."/>
            <person name="Levesque R."/>
            <person name="Greer C."/>
            <person name="Whyte L.G."/>
        </authorList>
    </citation>
    <scope>NUCLEOTIDE SEQUENCE [LARGE SCALE GENOMIC DNA]</scope>
    <source>
        <strain evidence="1 2">E6.1</strain>
    </source>
</reference>
<dbReference type="PANTHER" id="PTHR36195:SF4">
    <property type="entry name" value="DOMAIN PROTEIN, PUTATIVE (AFU_ORTHOLOGUE AFUA_5G01990)-RELATED"/>
    <property type="match status" value="1"/>
</dbReference>
<evidence type="ECO:0000313" key="2">
    <source>
        <dbReference type="Proteomes" id="UP000319931"/>
    </source>
</evidence>
<comment type="caution">
    <text evidence="1">The sequence shown here is derived from an EMBL/GenBank/DDBJ whole genome shotgun (WGS) entry which is preliminary data.</text>
</comment>
<evidence type="ECO:0000313" key="1">
    <source>
        <dbReference type="EMBL" id="TPG54352.1"/>
    </source>
</evidence>
<dbReference type="EMBL" id="RCZC01000002">
    <property type="protein sequence ID" value="TPG54352.1"/>
    <property type="molecule type" value="Genomic_DNA"/>
</dbReference>
<sequence>MLQSPIRFRPDVEQPQPDERATITDLTKTFDTILERTAEEYGHAVRSVHAKSHGLLEGALTIDSDLPAELAQGLFAHGGSHKVQIRLSTNAGDILPDVIGLPRGLAMKVFDVAGERLPGSEGTAQDFVMINGPVFQAKTADKFLGNLKLLAKTTDRLEGAKKVVSAALRGVRHAFEAVGAEPPAAVNALGGAPNVEPLGETYYSATAFRFGDYIAKFSIAPVAPAMTAMTGKEIAIDGREDAIREDVRTEMRTLDAEWEFRVQLCRDLEAQPVEDATVLWDEATSPFIRVGTIRATAQDSWSDAHVQQINEETRFSVWTGITAHQPLGNINRVRRDTYRHSADFRARVNGCPYHEPTN</sequence>
<organism evidence="1 2">
    <name type="scientific">Sphingomonas glacialis</name>
    <dbReference type="NCBI Taxonomy" id="658225"/>
    <lineage>
        <taxon>Bacteria</taxon>
        <taxon>Pseudomonadati</taxon>
        <taxon>Pseudomonadota</taxon>
        <taxon>Alphaproteobacteria</taxon>
        <taxon>Sphingomonadales</taxon>
        <taxon>Sphingomonadaceae</taxon>
        <taxon>Sphingomonas</taxon>
    </lineage>
</organism>
<protein>
    <submittedName>
        <fullName evidence="1">Catalase</fullName>
    </submittedName>
</protein>
<dbReference type="CDD" id="cd08152">
    <property type="entry name" value="y4iL_like"/>
    <property type="match status" value="1"/>
</dbReference>
<accession>A0A502FYL6</accession>
<dbReference type="InterPro" id="IPR020835">
    <property type="entry name" value="Catalase_sf"/>
</dbReference>